<dbReference type="Pfam" id="PF01728">
    <property type="entry name" value="FtsJ"/>
    <property type="match status" value="1"/>
</dbReference>
<dbReference type="PANTHER" id="PTHR32319">
    <property type="entry name" value="BACTERIAL HEMOLYSIN-LIKE PROTEIN"/>
    <property type="match status" value="1"/>
</dbReference>
<protein>
    <submittedName>
        <fullName evidence="4">RNA binding methyltransferase FtsJ like</fullName>
    </submittedName>
</protein>
<keyword evidence="4" id="KW-0489">Methyltransferase</keyword>
<dbReference type="InterPro" id="IPR004538">
    <property type="entry name" value="Hemolysin_A/TlyA"/>
</dbReference>
<dbReference type="InterPro" id="IPR002877">
    <property type="entry name" value="RNA_MeTrfase_FtsJ_dom"/>
</dbReference>
<dbReference type="Gene3D" id="3.10.290.10">
    <property type="entry name" value="RNA-binding S4 domain"/>
    <property type="match status" value="1"/>
</dbReference>
<dbReference type="NCBIfam" id="TIGR00478">
    <property type="entry name" value="tly"/>
    <property type="match status" value="1"/>
</dbReference>
<keyword evidence="1" id="KW-0694">RNA-binding</keyword>
<feature type="domain" description="RNA-binding S4" evidence="3">
    <location>
        <begin position="1"/>
        <end position="65"/>
    </location>
</feature>
<sequence>MRLDNYLVEQDFVESRNKAQNIIKKSLVYVNDTIITKPSFGVKDNDIVRVQEHKEYVSRAAFKLLSFLEELSLHLDGKIALDIGASTGGFTQVLLENGVKEVSAVDVGKGQLHQKLLQDKRVFSYENCDIRTFKSEKQFDIVVSDVSFISLLYILDDVDRLASKDIILLFKPQFEVGRKAKRDSKGVVLDTKAITLAMERFEQACDEKGWSLQKKSPSKVTGKEGNLEYCYYFCKGEKENENK</sequence>
<dbReference type="InterPro" id="IPR036986">
    <property type="entry name" value="S4_RNA-bd_sf"/>
</dbReference>
<dbReference type="PROSITE" id="PS50889">
    <property type="entry name" value="S4"/>
    <property type="match status" value="1"/>
</dbReference>
<dbReference type="InterPro" id="IPR002942">
    <property type="entry name" value="S4_RNA-bd"/>
</dbReference>
<gene>
    <name evidence="4" type="ORF">MNB_SM-3-143</name>
</gene>
<proteinExistence type="inferred from homology"/>
<dbReference type="EMBL" id="FPHP01000011">
    <property type="protein sequence ID" value="SFV75009.1"/>
    <property type="molecule type" value="Genomic_DNA"/>
</dbReference>
<dbReference type="Gene3D" id="3.40.50.150">
    <property type="entry name" value="Vaccinia Virus protein VP39"/>
    <property type="match status" value="1"/>
</dbReference>
<evidence type="ECO:0000259" key="3">
    <source>
        <dbReference type="SMART" id="SM00363"/>
    </source>
</evidence>
<evidence type="ECO:0000313" key="4">
    <source>
        <dbReference type="EMBL" id="SFV75009.1"/>
    </source>
</evidence>
<dbReference type="GO" id="GO:0032259">
    <property type="term" value="P:methylation"/>
    <property type="evidence" value="ECO:0007669"/>
    <property type="project" value="UniProtKB-KW"/>
</dbReference>
<dbReference type="InterPro" id="IPR029063">
    <property type="entry name" value="SAM-dependent_MTases_sf"/>
</dbReference>
<reference evidence="4" key="1">
    <citation type="submission" date="2016-10" db="EMBL/GenBank/DDBJ databases">
        <authorList>
            <person name="de Groot N.N."/>
        </authorList>
    </citation>
    <scope>NUCLEOTIDE SEQUENCE</scope>
</reference>
<dbReference type="PANTHER" id="PTHR32319:SF0">
    <property type="entry name" value="BACTERIAL HEMOLYSIN-LIKE PROTEIN"/>
    <property type="match status" value="1"/>
</dbReference>
<comment type="similarity">
    <text evidence="2">Belongs to the TlyA family.</text>
</comment>
<dbReference type="GO" id="GO:0003723">
    <property type="term" value="F:RNA binding"/>
    <property type="evidence" value="ECO:0007669"/>
    <property type="project" value="UniProtKB-KW"/>
</dbReference>
<keyword evidence="4" id="KW-0808">Transferase</keyword>
<organism evidence="4">
    <name type="scientific">hydrothermal vent metagenome</name>
    <dbReference type="NCBI Taxonomy" id="652676"/>
    <lineage>
        <taxon>unclassified sequences</taxon>
        <taxon>metagenomes</taxon>
        <taxon>ecological metagenomes</taxon>
    </lineage>
</organism>
<dbReference type="SMART" id="SM00363">
    <property type="entry name" value="S4"/>
    <property type="match status" value="1"/>
</dbReference>
<dbReference type="GO" id="GO:0008168">
    <property type="term" value="F:methyltransferase activity"/>
    <property type="evidence" value="ECO:0007669"/>
    <property type="project" value="UniProtKB-KW"/>
</dbReference>
<name>A0A1W1D302_9ZZZZ</name>
<dbReference type="Pfam" id="PF01479">
    <property type="entry name" value="S4"/>
    <property type="match status" value="1"/>
</dbReference>
<accession>A0A1W1D302</accession>
<dbReference type="CDD" id="cd00165">
    <property type="entry name" value="S4"/>
    <property type="match status" value="1"/>
</dbReference>
<evidence type="ECO:0000256" key="1">
    <source>
        <dbReference type="ARBA" id="ARBA00022884"/>
    </source>
</evidence>
<evidence type="ECO:0000256" key="2">
    <source>
        <dbReference type="ARBA" id="ARBA00029460"/>
    </source>
</evidence>
<dbReference type="CDD" id="cd02440">
    <property type="entry name" value="AdoMet_MTases"/>
    <property type="match status" value="1"/>
</dbReference>
<dbReference type="InterPro" id="IPR047048">
    <property type="entry name" value="TlyA"/>
</dbReference>
<dbReference type="SUPFAM" id="SSF53335">
    <property type="entry name" value="S-adenosyl-L-methionine-dependent methyltransferases"/>
    <property type="match status" value="1"/>
</dbReference>
<dbReference type="AlphaFoldDB" id="A0A1W1D302"/>